<dbReference type="InterPro" id="IPR029058">
    <property type="entry name" value="AB_hydrolase_fold"/>
</dbReference>
<dbReference type="Proteomes" id="UP000016762">
    <property type="component" value="Unassembled WGS sequence"/>
</dbReference>
<evidence type="ECO:0000313" key="4">
    <source>
        <dbReference type="EMBL" id="ERL46816.1"/>
    </source>
</evidence>
<dbReference type="EC" id="2.3.1.35" evidence="4"/>
<dbReference type="eggNOG" id="COG3509">
    <property type="taxonomic scope" value="Bacteria"/>
</dbReference>
<keyword evidence="3" id="KW-0812">Transmembrane</keyword>
<sequence>MKNYKKYILIVIFTSLVILLTFLYLSYRQVNFHALRDPPKDGEIIKKSLMHEGINRKYLVYKPSKINKNPPLVIYFHGSLGTGENMRNLSGFDFDYLANEYGFVVAYPDGYENHWNDCRRSASYSANLENIDDVGFVKALISQLQSDFNIDPQKVIASGFSNGGHMVYRLAMEAPESIFIAAPIAANMPVDENLDCVKSELPVHITIFNGTEDLINPYEGGLVEVLGNKSRGEVLSSQKTLNYWASLADVSLQEPTITNFPEIDGNPETKVSKISFSGQRDVSLYRLEGSGHVVPSKFMNFGEILGGNAKEISAAEEIFSFYKSLTLKSSMSE</sequence>
<evidence type="ECO:0000256" key="1">
    <source>
        <dbReference type="ARBA" id="ARBA00022729"/>
    </source>
</evidence>
<evidence type="ECO:0000256" key="2">
    <source>
        <dbReference type="ARBA" id="ARBA00022801"/>
    </source>
</evidence>
<dbReference type="InterPro" id="IPR010126">
    <property type="entry name" value="Esterase_phb"/>
</dbReference>
<protein>
    <submittedName>
        <fullName evidence="4">Arginine biosynthesis bifunctional protein ArgJ</fullName>
        <ecNumber evidence="4">2.3.1.35</ecNumber>
    </submittedName>
</protein>
<accession>U2XVJ4</accession>
<dbReference type="Pfam" id="PF10503">
    <property type="entry name" value="Esterase_PHB"/>
    <property type="match status" value="1"/>
</dbReference>
<feature type="transmembrane region" description="Helical" evidence="3">
    <location>
        <begin position="7"/>
        <end position="27"/>
    </location>
</feature>
<keyword evidence="3" id="KW-0472">Membrane</keyword>
<dbReference type="STRING" id="1397666.RS24_01844"/>
<dbReference type="EMBL" id="AWXE01000004">
    <property type="protein sequence ID" value="ERL46816.1"/>
    <property type="molecule type" value="Genomic_DNA"/>
</dbReference>
<keyword evidence="4" id="KW-0808">Transferase</keyword>
<dbReference type="SUPFAM" id="SSF53474">
    <property type="entry name" value="alpha/beta-Hydrolases"/>
    <property type="match status" value="1"/>
</dbReference>
<keyword evidence="3" id="KW-1133">Transmembrane helix</keyword>
<dbReference type="AlphaFoldDB" id="U2XVJ4"/>
<dbReference type="OrthoDB" id="9767239at2"/>
<keyword evidence="5" id="KW-1185">Reference proteome</keyword>
<dbReference type="GO" id="GO:0004358">
    <property type="term" value="F:L-glutamate N-acetyltransferase activity, acting on acetyl-L-ornithine as donor"/>
    <property type="evidence" value="ECO:0007669"/>
    <property type="project" value="UniProtKB-EC"/>
</dbReference>
<name>U2XVJ4_9PROT</name>
<reference evidence="4 5" key="1">
    <citation type="journal article" date="2014" name="FEMS Microbiol. Ecol.">
        <title>Genomic differentiation among two strains of the PS1 clade isolated from geographically separated marine habitats.</title>
        <authorList>
            <person name="Jimenez-Infante F."/>
            <person name="Ngugi D.K."/>
            <person name="Alam I."/>
            <person name="Rashid M."/>
            <person name="Baalawi W."/>
            <person name="Kamau A.A."/>
            <person name="Bajic V.B."/>
            <person name="Stingl U."/>
        </authorList>
    </citation>
    <scope>NUCLEOTIDE SEQUENCE [LARGE SCALE GENOMIC DNA]</scope>
    <source>
        <strain evidence="4 5">RS24</strain>
    </source>
</reference>
<evidence type="ECO:0000313" key="5">
    <source>
        <dbReference type="Proteomes" id="UP000016762"/>
    </source>
</evidence>
<dbReference type="PANTHER" id="PTHR43037:SF1">
    <property type="entry name" value="BLL1128 PROTEIN"/>
    <property type="match status" value="1"/>
</dbReference>
<dbReference type="Gene3D" id="3.40.50.1820">
    <property type="entry name" value="alpha/beta hydrolase"/>
    <property type="match status" value="1"/>
</dbReference>
<comment type="caution">
    <text evidence="4">The sequence shown here is derived from an EMBL/GenBank/DDBJ whole genome shotgun (WGS) entry which is preliminary data.</text>
</comment>
<dbReference type="GO" id="GO:0016787">
    <property type="term" value="F:hydrolase activity"/>
    <property type="evidence" value="ECO:0007669"/>
    <property type="project" value="UniProtKB-KW"/>
</dbReference>
<keyword evidence="1" id="KW-0732">Signal</keyword>
<gene>
    <name evidence="4" type="primary">argJ</name>
    <name evidence="4" type="ORF">RS24_01844</name>
</gene>
<dbReference type="GO" id="GO:0005576">
    <property type="term" value="C:extracellular region"/>
    <property type="evidence" value="ECO:0007669"/>
    <property type="project" value="InterPro"/>
</dbReference>
<keyword evidence="4" id="KW-0012">Acyltransferase</keyword>
<keyword evidence="2" id="KW-0378">Hydrolase</keyword>
<evidence type="ECO:0000256" key="3">
    <source>
        <dbReference type="SAM" id="Phobius"/>
    </source>
</evidence>
<dbReference type="PANTHER" id="PTHR43037">
    <property type="entry name" value="UNNAMED PRODUCT-RELATED"/>
    <property type="match status" value="1"/>
</dbReference>
<proteinExistence type="predicted"/>
<dbReference type="RefSeq" id="WP_021777792.1">
    <property type="nucleotide sequence ID" value="NZ_AWXE01000004.1"/>
</dbReference>
<dbReference type="InterPro" id="IPR050955">
    <property type="entry name" value="Plant_Biomass_Hydrol_Est"/>
</dbReference>
<organism evidence="4 5">
    <name type="scientific">Candidatus Micropelagius thuwalensis</name>
    <dbReference type="NCBI Taxonomy" id="1397666"/>
    <lineage>
        <taxon>Bacteria</taxon>
        <taxon>Pseudomonadati</taxon>
        <taxon>Pseudomonadota</taxon>
        <taxon>Alphaproteobacteria</taxon>
        <taxon>PS1 clade</taxon>
        <taxon>Candidatus Micropelagius</taxon>
    </lineage>
</organism>